<keyword evidence="2" id="KW-0238">DNA-binding</keyword>
<feature type="domain" description="HTH araC/xylS-type" evidence="4">
    <location>
        <begin position="232"/>
        <end position="333"/>
    </location>
</feature>
<dbReference type="EMBL" id="RBTP01000012">
    <property type="protein sequence ID" value="RMT84369.1"/>
    <property type="molecule type" value="Genomic_DNA"/>
</dbReference>
<dbReference type="PROSITE" id="PS01124">
    <property type="entry name" value="HTH_ARAC_FAMILY_2"/>
    <property type="match status" value="1"/>
</dbReference>
<dbReference type="PANTHER" id="PTHR46796:SF12">
    <property type="entry name" value="HTH-TYPE DNA-BINDING TRANSCRIPTIONAL ACTIVATOR EUTR"/>
    <property type="match status" value="1"/>
</dbReference>
<evidence type="ECO:0000256" key="2">
    <source>
        <dbReference type="ARBA" id="ARBA00023125"/>
    </source>
</evidence>
<dbReference type="AlphaFoldDB" id="A0A3M5PII6"/>
<comment type="caution">
    <text evidence="5">The sequence shown here is derived from an EMBL/GenBank/DDBJ whole genome shotgun (WGS) entry which is preliminary data.</text>
</comment>
<dbReference type="Proteomes" id="UP000273854">
    <property type="component" value="Unassembled WGS sequence"/>
</dbReference>
<dbReference type="InterPro" id="IPR050204">
    <property type="entry name" value="AraC_XylS_family_regulators"/>
</dbReference>
<accession>A0A3M5PII6</accession>
<organism evidence="5 6">
    <name type="scientific">Pseudomonas viridiflava</name>
    <name type="common">Phytomonas viridiflava</name>
    <dbReference type="NCBI Taxonomy" id="33069"/>
    <lineage>
        <taxon>Bacteria</taxon>
        <taxon>Pseudomonadati</taxon>
        <taxon>Pseudomonadota</taxon>
        <taxon>Gammaproteobacteria</taxon>
        <taxon>Pseudomonadales</taxon>
        <taxon>Pseudomonadaceae</taxon>
        <taxon>Pseudomonas</taxon>
    </lineage>
</organism>
<dbReference type="GO" id="GO:0003700">
    <property type="term" value="F:DNA-binding transcription factor activity"/>
    <property type="evidence" value="ECO:0007669"/>
    <property type="project" value="InterPro"/>
</dbReference>
<dbReference type="PANTHER" id="PTHR46796">
    <property type="entry name" value="HTH-TYPE TRANSCRIPTIONAL ACTIVATOR RHAS-RELATED"/>
    <property type="match status" value="1"/>
</dbReference>
<reference evidence="5 6" key="1">
    <citation type="submission" date="2018-08" db="EMBL/GenBank/DDBJ databases">
        <title>Recombination of ecologically and evolutionarily significant loci maintains genetic cohesion in the Pseudomonas syringae species complex.</title>
        <authorList>
            <person name="Dillon M."/>
            <person name="Thakur S."/>
            <person name="Almeida R.N.D."/>
            <person name="Weir B.S."/>
            <person name="Guttman D.S."/>
        </authorList>
    </citation>
    <scope>NUCLEOTIDE SEQUENCE [LARGE SCALE GENOMIC DNA]</scope>
    <source>
        <strain evidence="5 6">ICMP 19473</strain>
    </source>
</reference>
<name>A0A3M5PII6_PSEVI</name>
<dbReference type="Gene3D" id="1.10.10.60">
    <property type="entry name" value="Homeodomain-like"/>
    <property type="match status" value="1"/>
</dbReference>
<proteinExistence type="predicted"/>
<keyword evidence="3" id="KW-0804">Transcription</keyword>
<sequence length="341" mass="38368">MRLSPRHAAETKSWAGAFHQMNNKSISHFRDVHAHAATVREWSQDYSQLTPGSAQSSLMQLTTQGCHLFLEQINQRVVQQGVAPRGKMCFAVPINIPGSIRMQGRDVDDSSLFFLHGGEEFMFHMPKGMELLSITFERDLFEQALAQTVSAKEVGLLLRQPVIRVSARRFAESRRRLVALFYQALRHDSTTGPQWQLALEQAMLDEVLQLMTDPACDKHQRIASSTRSFIVEKCHRLTAADMTCVPSVIELCQRLQVSRRTLQNAFRSVAETTPLNYLRSVRLNGVRRALMSSRASSLSIGDAAAQWGFYHLSHFAAEYHALFAELPSHTARAAIIGHARV</sequence>
<keyword evidence="1" id="KW-0805">Transcription regulation</keyword>
<gene>
    <name evidence="5" type="ORF">ALP40_02574</name>
</gene>
<dbReference type="Pfam" id="PF12833">
    <property type="entry name" value="HTH_18"/>
    <property type="match status" value="1"/>
</dbReference>
<evidence type="ECO:0000256" key="1">
    <source>
        <dbReference type="ARBA" id="ARBA00023015"/>
    </source>
</evidence>
<evidence type="ECO:0000256" key="3">
    <source>
        <dbReference type="ARBA" id="ARBA00023163"/>
    </source>
</evidence>
<evidence type="ECO:0000313" key="5">
    <source>
        <dbReference type="EMBL" id="RMT84369.1"/>
    </source>
</evidence>
<dbReference type="InterPro" id="IPR018060">
    <property type="entry name" value="HTH_AraC"/>
</dbReference>
<dbReference type="GO" id="GO:0043565">
    <property type="term" value="F:sequence-specific DNA binding"/>
    <property type="evidence" value="ECO:0007669"/>
    <property type="project" value="InterPro"/>
</dbReference>
<evidence type="ECO:0000313" key="6">
    <source>
        <dbReference type="Proteomes" id="UP000273854"/>
    </source>
</evidence>
<dbReference type="SMART" id="SM00342">
    <property type="entry name" value="HTH_ARAC"/>
    <property type="match status" value="1"/>
</dbReference>
<evidence type="ECO:0000259" key="4">
    <source>
        <dbReference type="PROSITE" id="PS01124"/>
    </source>
</evidence>
<protein>
    <submittedName>
        <fullName evidence="5">AraC family regulatory protein</fullName>
    </submittedName>
</protein>